<dbReference type="Proteomes" id="UP001628192">
    <property type="component" value="Unassembled WGS sequence"/>
</dbReference>
<evidence type="ECO:0000313" key="2">
    <source>
        <dbReference type="Proteomes" id="UP001628192"/>
    </source>
</evidence>
<comment type="caution">
    <text evidence="1">The sequence shown here is derived from an EMBL/GenBank/DDBJ whole genome shotgun (WGS) entry which is preliminary data.</text>
</comment>
<gene>
    <name evidence="1" type="ORF">Defa_02060</name>
</gene>
<accession>A0ABQ0E4U1</accession>
<keyword evidence="2" id="KW-1185">Reference proteome</keyword>
<proteinExistence type="predicted"/>
<dbReference type="EMBL" id="BAAFSG010000001">
    <property type="protein sequence ID" value="GAB1252719.1"/>
    <property type="molecule type" value="Genomic_DNA"/>
</dbReference>
<evidence type="ECO:0000313" key="1">
    <source>
        <dbReference type="EMBL" id="GAB1252719.1"/>
    </source>
</evidence>
<protein>
    <submittedName>
        <fullName evidence="1">Uncharacterized protein</fullName>
    </submittedName>
</protein>
<reference evidence="1 2" key="1">
    <citation type="journal article" date="2025" name="Int. J. Syst. Evol. Microbiol.">
        <title>Desulfovibrio falkowii sp. nov., Porphyromonas miyakawae sp. nov., Mediterraneibacter flintii sp. nov. and Owariibacterium komagatae gen. nov., sp. nov., isolated from human faeces.</title>
        <authorList>
            <person name="Hamaguchi T."/>
            <person name="Ohara M."/>
            <person name="Hisatomi A."/>
            <person name="Sekiguchi K."/>
            <person name="Takeda J.I."/>
            <person name="Ueyama J."/>
            <person name="Ito M."/>
            <person name="Nishiwaki H."/>
            <person name="Ogi T."/>
            <person name="Hirayama M."/>
            <person name="Ohkuma M."/>
            <person name="Sakamoto M."/>
            <person name="Ohno K."/>
        </authorList>
    </citation>
    <scope>NUCLEOTIDE SEQUENCE [LARGE SCALE GENOMIC DNA]</scope>
    <source>
        <strain evidence="1 2">13CB8C</strain>
    </source>
</reference>
<sequence length="71" mass="7674">MLRDGSGPIGGEGCYYDQYDPESPGWQDVTACAAGLRRHAVRKKPGEKAFSCLAATRRRAQTVEAFSPADV</sequence>
<name>A0ABQ0E4U1_9BACT</name>
<organism evidence="1 2">
    <name type="scientific">Desulfovibrio falkowii</name>
    <dbReference type="NCBI Taxonomy" id="3136602"/>
    <lineage>
        <taxon>Bacteria</taxon>
        <taxon>Pseudomonadati</taxon>
        <taxon>Thermodesulfobacteriota</taxon>
        <taxon>Desulfovibrionia</taxon>
        <taxon>Desulfovibrionales</taxon>
        <taxon>Desulfovibrionaceae</taxon>
        <taxon>Desulfovibrio</taxon>
    </lineage>
</organism>